<evidence type="ECO:0000313" key="3">
    <source>
        <dbReference type="EMBL" id="KAG6922043.1"/>
    </source>
</evidence>
<name>A0A8T1S0I9_CHESE</name>
<feature type="region of interest" description="Disordered" evidence="1">
    <location>
        <begin position="75"/>
        <end position="127"/>
    </location>
</feature>
<keyword evidence="2" id="KW-0732">Signal</keyword>
<protein>
    <submittedName>
        <fullName evidence="3">Uncharacterized protein</fullName>
    </submittedName>
</protein>
<organism evidence="3 4">
    <name type="scientific">Chelydra serpentina</name>
    <name type="common">Snapping turtle</name>
    <name type="synonym">Testudo serpentina</name>
    <dbReference type="NCBI Taxonomy" id="8475"/>
    <lineage>
        <taxon>Eukaryota</taxon>
        <taxon>Metazoa</taxon>
        <taxon>Chordata</taxon>
        <taxon>Craniata</taxon>
        <taxon>Vertebrata</taxon>
        <taxon>Euteleostomi</taxon>
        <taxon>Archelosauria</taxon>
        <taxon>Testudinata</taxon>
        <taxon>Testudines</taxon>
        <taxon>Cryptodira</taxon>
        <taxon>Durocryptodira</taxon>
        <taxon>Americhelydia</taxon>
        <taxon>Chelydroidea</taxon>
        <taxon>Chelydridae</taxon>
        <taxon>Chelydra</taxon>
    </lineage>
</organism>
<dbReference type="Proteomes" id="UP000765507">
    <property type="component" value="Unassembled WGS sequence"/>
</dbReference>
<reference evidence="3 4" key="1">
    <citation type="journal article" date="2020" name="G3 (Bethesda)">
        <title>Draft Genome of the Common Snapping Turtle, Chelydra serpentina, a Model for Phenotypic Plasticity in Reptiles.</title>
        <authorList>
            <person name="Das D."/>
            <person name="Singh S.K."/>
            <person name="Bierstedt J."/>
            <person name="Erickson A."/>
            <person name="Galli G.L.J."/>
            <person name="Crossley D.A. 2nd"/>
            <person name="Rhen T."/>
        </authorList>
    </citation>
    <scope>NUCLEOTIDE SEQUENCE [LARGE SCALE GENOMIC DNA]</scope>
    <source>
        <strain evidence="3">KW</strain>
    </source>
</reference>
<dbReference type="EMBL" id="JAHGAV010001545">
    <property type="protein sequence ID" value="KAG6922043.1"/>
    <property type="molecule type" value="Genomic_DNA"/>
</dbReference>
<feature type="region of interest" description="Disordered" evidence="1">
    <location>
        <begin position="254"/>
        <end position="321"/>
    </location>
</feature>
<feature type="compositionally biased region" description="Gly residues" evidence="1">
    <location>
        <begin position="80"/>
        <end position="127"/>
    </location>
</feature>
<dbReference type="AlphaFoldDB" id="A0A8T1S0I9"/>
<feature type="non-terminal residue" evidence="3">
    <location>
        <position position="321"/>
    </location>
</feature>
<feature type="signal peptide" evidence="2">
    <location>
        <begin position="1"/>
        <end position="43"/>
    </location>
</feature>
<accession>A0A8T1S0I9</accession>
<evidence type="ECO:0000313" key="4">
    <source>
        <dbReference type="Proteomes" id="UP000765507"/>
    </source>
</evidence>
<dbReference type="OrthoDB" id="9027866at2759"/>
<proteinExistence type="predicted"/>
<evidence type="ECO:0000256" key="2">
    <source>
        <dbReference type="SAM" id="SignalP"/>
    </source>
</evidence>
<feature type="compositionally biased region" description="Polar residues" evidence="1">
    <location>
        <begin position="310"/>
        <end position="321"/>
    </location>
</feature>
<sequence length="321" mass="31540">DEVGHCCPLEASRMVHGSCGQLPLGVTPMILLVLCLHLPGSASRCVPRLEKPALEALPAGVDPYMQPAGILQPQVCPQGQGVGNEPGAYGGTDSGSSGGPGPGSYGIDGPGAYGGTGTGSNGGPGPGSYGIDGPGAYGGTGTGSCGGTGCASSEAAGAGSYEQPGPGSYGINGPGAYEGARPAISVGGSPPQYGMPGAGYGVGSVRPYKHLPPVYKDPSIPFVPGLHDKARIAGHIRVPYRDSVSYAGNARLGQGGGGFQPPRYKDPSIPYVPSLSELPNHAGQGVSSMPGVSIDNTGGGEVGTGDVSMPGSSNTMLPNSP</sequence>
<gene>
    <name evidence="3" type="ORF">G0U57_004081</name>
</gene>
<feature type="chain" id="PRO_5035748684" evidence="2">
    <location>
        <begin position="44"/>
        <end position="321"/>
    </location>
</feature>
<keyword evidence="4" id="KW-1185">Reference proteome</keyword>
<evidence type="ECO:0000256" key="1">
    <source>
        <dbReference type="SAM" id="MobiDB-lite"/>
    </source>
</evidence>
<comment type="caution">
    <text evidence="3">The sequence shown here is derived from an EMBL/GenBank/DDBJ whole genome shotgun (WGS) entry which is preliminary data.</text>
</comment>